<protein>
    <submittedName>
        <fullName evidence="2">Uncharacterized protein</fullName>
    </submittedName>
</protein>
<evidence type="ECO:0000313" key="2">
    <source>
        <dbReference type="EMBL" id="KRK25692.1"/>
    </source>
</evidence>
<reference evidence="2 3" key="1">
    <citation type="journal article" date="2015" name="Genome Announc.">
        <title>Expanding the biotechnology potential of lactobacilli through comparative genomics of 213 strains and associated genera.</title>
        <authorList>
            <person name="Sun Z."/>
            <person name="Harris H.M."/>
            <person name="McCann A."/>
            <person name="Guo C."/>
            <person name="Argimon S."/>
            <person name="Zhang W."/>
            <person name="Yang X."/>
            <person name="Jeffery I.B."/>
            <person name="Cooney J.C."/>
            <person name="Kagawa T.F."/>
            <person name="Liu W."/>
            <person name="Song Y."/>
            <person name="Salvetti E."/>
            <person name="Wrobel A."/>
            <person name="Rasinkangas P."/>
            <person name="Parkhill J."/>
            <person name="Rea M.C."/>
            <person name="O'Sullivan O."/>
            <person name="Ritari J."/>
            <person name="Douillard F.P."/>
            <person name="Paul Ross R."/>
            <person name="Yang R."/>
            <person name="Briner A.E."/>
            <person name="Felis G.E."/>
            <person name="de Vos W.M."/>
            <person name="Barrangou R."/>
            <person name="Klaenhammer T.R."/>
            <person name="Caufield P.W."/>
            <person name="Cui Y."/>
            <person name="Zhang H."/>
            <person name="O'Toole P.W."/>
        </authorList>
    </citation>
    <scope>NUCLEOTIDE SEQUENCE [LARGE SCALE GENOMIC DNA]</scope>
    <source>
        <strain evidence="2 3">DSM 20314</strain>
    </source>
</reference>
<name>A0A837RDJ2_LACPE</name>
<feature type="compositionally biased region" description="Basic and acidic residues" evidence="1">
    <location>
        <begin position="16"/>
        <end position="25"/>
    </location>
</feature>
<dbReference type="AlphaFoldDB" id="A0A837RDJ2"/>
<feature type="region of interest" description="Disordered" evidence="1">
    <location>
        <begin position="1"/>
        <end position="30"/>
    </location>
</feature>
<proteinExistence type="predicted"/>
<accession>A0A837RDJ2</accession>
<evidence type="ECO:0000313" key="3">
    <source>
        <dbReference type="Proteomes" id="UP000051020"/>
    </source>
</evidence>
<evidence type="ECO:0000256" key="1">
    <source>
        <dbReference type="SAM" id="MobiDB-lite"/>
    </source>
</evidence>
<gene>
    <name evidence="2" type="ORF">FD24_GL002826</name>
</gene>
<sequence>MTTHLPFERLSAPEVGLRRSPADKRQTKHGFQNLDGQFFHEQTKASVPII</sequence>
<dbReference type="Proteomes" id="UP000051020">
    <property type="component" value="Unassembled WGS sequence"/>
</dbReference>
<comment type="caution">
    <text evidence="2">The sequence shown here is derived from an EMBL/GenBank/DDBJ whole genome shotgun (WGS) entry which is preliminary data.</text>
</comment>
<organism evidence="2 3">
    <name type="scientific">Lactiplantibacillus pentosus DSM 20314</name>
    <dbReference type="NCBI Taxonomy" id="1423791"/>
    <lineage>
        <taxon>Bacteria</taxon>
        <taxon>Bacillati</taxon>
        <taxon>Bacillota</taxon>
        <taxon>Bacilli</taxon>
        <taxon>Lactobacillales</taxon>
        <taxon>Lactobacillaceae</taxon>
        <taxon>Lactiplantibacillus</taxon>
    </lineage>
</organism>
<dbReference type="EMBL" id="AZCU01000006">
    <property type="protein sequence ID" value="KRK25692.1"/>
    <property type="molecule type" value="Genomic_DNA"/>
</dbReference>